<comment type="caution">
    <text evidence="3">The sequence shown here is derived from an EMBL/GenBank/DDBJ whole genome shotgun (WGS) entry which is preliminary data.</text>
</comment>
<evidence type="ECO:0000313" key="2">
    <source>
        <dbReference type="EMBL" id="MCB6518395.1"/>
    </source>
</evidence>
<dbReference type="RefSeq" id="WP_057326735.1">
    <property type="nucleotide sequence ID" value="NZ_JADMVU010000041.1"/>
</dbReference>
<organism evidence="3 4">
    <name type="scientific">Parabacteroides distasonis</name>
    <dbReference type="NCBI Taxonomy" id="823"/>
    <lineage>
        <taxon>Bacteria</taxon>
        <taxon>Pseudomonadati</taxon>
        <taxon>Bacteroidota</taxon>
        <taxon>Bacteroidia</taxon>
        <taxon>Bacteroidales</taxon>
        <taxon>Tannerellaceae</taxon>
        <taxon>Parabacteroides</taxon>
    </lineage>
</organism>
<dbReference type="Proteomes" id="UP001198806">
    <property type="component" value="Unassembled WGS sequence"/>
</dbReference>
<keyword evidence="3" id="KW-0808">Transferase</keyword>
<reference evidence="3 4" key="1">
    <citation type="submission" date="2019-07" db="EMBL/GenBank/DDBJ databases">
        <title>Genome sequencing of Parabacteroides distasonis iSURF_7.</title>
        <authorList>
            <person name="Degefu H.N."/>
            <person name="Ruoff K.L."/>
            <person name="Price C.E."/>
            <person name="Valls R.A."/>
            <person name="O'Toole G.A."/>
        </authorList>
    </citation>
    <scope>NUCLEOTIDE SEQUENCE [LARGE SCALE GENOMIC DNA]</scope>
    <source>
        <strain evidence="3 4">CFPLTA003_1B</strain>
    </source>
</reference>
<gene>
    <name evidence="3" type="ORF">FSA05_14675</name>
    <name evidence="2" type="ORF">LI194_11365</name>
</gene>
<evidence type="ECO:0000259" key="1">
    <source>
        <dbReference type="Pfam" id="PF00534"/>
    </source>
</evidence>
<dbReference type="Pfam" id="PF00534">
    <property type="entry name" value="Glycos_transf_1"/>
    <property type="match status" value="1"/>
</dbReference>
<dbReference type="PANTHER" id="PTHR45947:SF3">
    <property type="entry name" value="SULFOQUINOVOSYL TRANSFERASE SQD2"/>
    <property type="match status" value="1"/>
</dbReference>
<dbReference type="CDD" id="cd03801">
    <property type="entry name" value="GT4_PimA-like"/>
    <property type="match status" value="1"/>
</dbReference>
<evidence type="ECO:0000313" key="3">
    <source>
        <dbReference type="EMBL" id="TWV60507.1"/>
    </source>
</evidence>
<dbReference type="SUPFAM" id="SSF53756">
    <property type="entry name" value="UDP-Glycosyltransferase/glycogen phosphorylase"/>
    <property type="match status" value="1"/>
</dbReference>
<evidence type="ECO:0000313" key="4">
    <source>
        <dbReference type="Proteomes" id="UP000315827"/>
    </source>
</evidence>
<dbReference type="GO" id="GO:0016757">
    <property type="term" value="F:glycosyltransferase activity"/>
    <property type="evidence" value="ECO:0007669"/>
    <property type="project" value="InterPro"/>
</dbReference>
<dbReference type="EMBL" id="VOHW01000009">
    <property type="protein sequence ID" value="TWV60507.1"/>
    <property type="molecule type" value="Genomic_DNA"/>
</dbReference>
<dbReference type="PANTHER" id="PTHR45947">
    <property type="entry name" value="SULFOQUINOVOSYL TRANSFERASE SQD2"/>
    <property type="match status" value="1"/>
</dbReference>
<reference evidence="2" key="2">
    <citation type="submission" date="2021-10" db="EMBL/GenBank/DDBJ databases">
        <title>Collection of gut derived symbiotic bacterial strains cultured from healthy donors.</title>
        <authorList>
            <person name="Lin H."/>
            <person name="Littmann E."/>
            <person name="Kohout C."/>
            <person name="Pamer E.G."/>
        </authorList>
    </citation>
    <scope>NUCLEOTIDE SEQUENCE</scope>
    <source>
        <strain evidence="2">DFI.2.94</strain>
    </source>
</reference>
<dbReference type="Proteomes" id="UP000315827">
    <property type="component" value="Unassembled WGS sequence"/>
</dbReference>
<dbReference type="EMBL" id="JAJCNI010000012">
    <property type="protein sequence ID" value="MCB6518395.1"/>
    <property type="molecule type" value="Genomic_DNA"/>
</dbReference>
<dbReference type="InterPro" id="IPR001296">
    <property type="entry name" value="Glyco_trans_1"/>
</dbReference>
<name>A0A174SFZ6_PARDI</name>
<dbReference type="Gene3D" id="3.40.50.2000">
    <property type="entry name" value="Glycogen Phosphorylase B"/>
    <property type="match status" value="2"/>
</dbReference>
<dbReference type="InterPro" id="IPR050194">
    <property type="entry name" value="Glycosyltransferase_grp1"/>
</dbReference>
<feature type="domain" description="Glycosyl transferase family 1" evidence="1">
    <location>
        <begin position="193"/>
        <end position="339"/>
    </location>
</feature>
<proteinExistence type="predicted"/>
<dbReference type="AlphaFoldDB" id="A0A174SFZ6"/>
<accession>A0A174SFZ6</accession>
<protein>
    <submittedName>
        <fullName evidence="3">Glycosyltransferase</fullName>
    </submittedName>
</protein>
<sequence length="374" mass="43598">MKKRAVIFHPAIAPYRIDFFNSLSETFDASFYFEFEDPLEQSFDKEKMRRRLAFMPMFLRPGFCGVKNLRLDVWKVLSISSFDVVLISEYNLLGLLVLLHKWLFRKRVKIYTICDDNVDMAKSVGIIKKFTRFILLNFIDGTILADKKAFDWYREHLFYKARYFYFPIIQSEENFRKNLERALPRSRQILKESFLQDKKAILFVGRLVKVKNISLLLDCYAQICLKMKNVVLIVVGEGDLEDELRRQADELHISDSVFFVGKKEGEELMAFYNLGAIFVLPSTYEPFGAVVNEALLAGCYTLCSSCAGASCLIQEDENGNCFSVNNPEDLITRLQYALSIVEPLTEELTLKENRMALSYEEQYSRFVYEFLEDK</sequence>